<feature type="transmembrane region" description="Helical" evidence="1">
    <location>
        <begin position="7"/>
        <end position="25"/>
    </location>
</feature>
<dbReference type="EMBL" id="CP003093">
    <property type="protein sequence ID" value="AER54991.1"/>
    <property type="molecule type" value="Genomic_DNA"/>
</dbReference>
<sequence>MPASKIVAVLLGFPIVSTLFSLLLLNKGAFSWTGLDFFTAFWLLITFWYLAQIVILAKVLKSSGWSWSDIGYSFNRRKTAYFVSGYLVFAFALLGFVEFALANAGSDPEKVKALSNLANLTPKSLPQRIVFIFMGLAAGLCEELVYRGFAISSMKSRGINQWLASFIAAFPFVFQHGLKSLDQFWWFFIWALVFGAIFIIAKRLYINIVIHWLVILSAVLAILQTLR</sequence>
<dbReference type="RefSeq" id="WP_014159169.1">
    <property type="nucleotide sequence ID" value="NC_016147.2"/>
</dbReference>
<feature type="transmembrane region" description="Helical" evidence="1">
    <location>
        <begin position="184"/>
        <end position="201"/>
    </location>
</feature>
<keyword evidence="1" id="KW-1133">Transmembrane helix</keyword>
<dbReference type="Pfam" id="PF02517">
    <property type="entry name" value="Rce1-like"/>
    <property type="match status" value="1"/>
</dbReference>
<reference evidence="3 4" key="1">
    <citation type="journal article" date="2012" name="J. Bacteriol.">
        <title>Complete Genome Sequence of the BTEX-Degrading Bacterium Pseudoxanthomonas spadix BD-a59.</title>
        <authorList>
            <person name="Lee S.H."/>
            <person name="Jin H.M."/>
            <person name="Lee H.J."/>
            <person name="Kim J.M."/>
            <person name="Jeon C.O."/>
        </authorList>
    </citation>
    <scope>NUCLEOTIDE SEQUENCE [LARGE SCALE GENOMIC DNA]</scope>
    <source>
        <strain evidence="3 4">BD-a59</strain>
    </source>
</reference>
<feature type="transmembrane region" description="Helical" evidence="1">
    <location>
        <begin position="37"/>
        <end position="60"/>
    </location>
</feature>
<dbReference type="eggNOG" id="ENOG5033TH1">
    <property type="taxonomic scope" value="Bacteria"/>
</dbReference>
<keyword evidence="1" id="KW-0472">Membrane</keyword>
<evidence type="ECO:0000259" key="2">
    <source>
        <dbReference type="Pfam" id="PF02517"/>
    </source>
</evidence>
<evidence type="ECO:0000313" key="4">
    <source>
        <dbReference type="Proteomes" id="UP000005870"/>
    </source>
</evidence>
<feature type="domain" description="CAAX prenyl protease 2/Lysostaphin resistance protein A-like" evidence="2">
    <location>
        <begin position="129"/>
        <end position="214"/>
    </location>
</feature>
<evidence type="ECO:0000256" key="1">
    <source>
        <dbReference type="SAM" id="Phobius"/>
    </source>
</evidence>
<dbReference type="GO" id="GO:0080120">
    <property type="term" value="P:CAAX-box protein maturation"/>
    <property type="evidence" value="ECO:0007669"/>
    <property type="project" value="UniProtKB-ARBA"/>
</dbReference>
<dbReference type="HOGENOM" id="CLU_1218929_0_0_6"/>
<keyword evidence="4" id="KW-1185">Reference proteome</keyword>
<protein>
    <recommendedName>
        <fullName evidence="2">CAAX prenyl protease 2/Lysostaphin resistance protein A-like domain-containing protein</fullName>
    </recommendedName>
</protein>
<dbReference type="KEGG" id="psd:DSC_01690"/>
<feature type="transmembrane region" description="Helical" evidence="1">
    <location>
        <begin position="158"/>
        <end position="178"/>
    </location>
</feature>
<accession>G7UUA2</accession>
<organism evidence="3 4">
    <name type="scientific">Pseudoxanthomonas spadix (strain BD-a59)</name>
    <dbReference type="NCBI Taxonomy" id="1045855"/>
    <lineage>
        <taxon>Bacteria</taxon>
        <taxon>Pseudomonadati</taxon>
        <taxon>Pseudomonadota</taxon>
        <taxon>Gammaproteobacteria</taxon>
        <taxon>Lysobacterales</taxon>
        <taxon>Lysobacteraceae</taxon>
        <taxon>Pseudoxanthomonas</taxon>
    </lineage>
</organism>
<evidence type="ECO:0000313" key="3">
    <source>
        <dbReference type="EMBL" id="AER54991.1"/>
    </source>
</evidence>
<keyword evidence="1" id="KW-0812">Transmembrane</keyword>
<dbReference type="GO" id="GO:0004175">
    <property type="term" value="F:endopeptidase activity"/>
    <property type="evidence" value="ECO:0007669"/>
    <property type="project" value="UniProtKB-ARBA"/>
</dbReference>
<name>G7UUA2_PSEUP</name>
<dbReference type="Proteomes" id="UP000005870">
    <property type="component" value="Chromosome"/>
</dbReference>
<feature type="transmembrane region" description="Helical" evidence="1">
    <location>
        <begin position="125"/>
        <end position="146"/>
    </location>
</feature>
<proteinExistence type="predicted"/>
<dbReference type="InterPro" id="IPR003675">
    <property type="entry name" value="Rce1/LyrA-like_dom"/>
</dbReference>
<dbReference type="AlphaFoldDB" id="G7UUA2"/>
<feature type="transmembrane region" description="Helical" evidence="1">
    <location>
        <begin position="208"/>
        <end position="226"/>
    </location>
</feature>
<feature type="transmembrane region" description="Helical" evidence="1">
    <location>
        <begin position="81"/>
        <end position="105"/>
    </location>
</feature>
<gene>
    <name evidence="3" type="ordered locus">DSC_01690</name>
</gene>